<dbReference type="AlphaFoldDB" id="A0A939G1F6"/>
<organism evidence="2 3">
    <name type="scientific">Jiella flava</name>
    <dbReference type="NCBI Taxonomy" id="2816857"/>
    <lineage>
        <taxon>Bacteria</taxon>
        <taxon>Pseudomonadati</taxon>
        <taxon>Pseudomonadota</taxon>
        <taxon>Alphaproteobacteria</taxon>
        <taxon>Hyphomicrobiales</taxon>
        <taxon>Aurantimonadaceae</taxon>
        <taxon>Jiella</taxon>
    </lineage>
</organism>
<reference evidence="2" key="1">
    <citation type="submission" date="2021-03" db="EMBL/GenBank/DDBJ databases">
        <title>Whole genome sequence of Jiella sp. CQZ9-1.</title>
        <authorList>
            <person name="Tuo L."/>
        </authorList>
    </citation>
    <scope>NUCLEOTIDE SEQUENCE</scope>
    <source>
        <strain evidence="2">CQZ9-1</strain>
    </source>
</reference>
<comment type="caution">
    <text evidence="2">The sequence shown here is derived from an EMBL/GenBank/DDBJ whole genome shotgun (WGS) entry which is preliminary data.</text>
</comment>
<evidence type="ECO:0000256" key="1">
    <source>
        <dbReference type="SAM" id="MobiDB-lite"/>
    </source>
</evidence>
<feature type="compositionally biased region" description="Low complexity" evidence="1">
    <location>
        <begin position="1"/>
        <end position="41"/>
    </location>
</feature>
<sequence length="180" mass="19276">TGQGLSGEIAAGSAAAKAEGRAAASAGDDLAEAEASAARNAEQPGVQRASEDGSAGARSTRKLSLRERYLGKTPGKKSKTGKAVIARMKKDGKIRVNPKTGATEFKASNNEWYDLSRADMAHKTDAVTWWNETGRSYGAKAPEVRQWMLNSDNYYLELDSINRSQGAILGQTQTYLPPLK</sequence>
<gene>
    <name evidence="2" type="ORF">J1C48_18675</name>
</gene>
<feature type="region of interest" description="Disordered" evidence="1">
    <location>
        <begin position="1"/>
        <end position="83"/>
    </location>
</feature>
<feature type="non-terminal residue" evidence="2">
    <location>
        <position position="1"/>
    </location>
</feature>
<protein>
    <submittedName>
        <fullName evidence="2">HNH/ENDO VII family nuclease</fullName>
    </submittedName>
</protein>
<evidence type="ECO:0000313" key="2">
    <source>
        <dbReference type="EMBL" id="MBO0664591.1"/>
    </source>
</evidence>
<name>A0A939G1F6_9HYPH</name>
<dbReference type="EMBL" id="JAFMPP010000036">
    <property type="protein sequence ID" value="MBO0664591.1"/>
    <property type="molecule type" value="Genomic_DNA"/>
</dbReference>
<proteinExistence type="predicted"/>
<keyword evidence="3" id="KW-1185">Reference proteome</keyword>
<accession>A0A939G1F6</accession>
<dbReference type="RefSeq" id="WP_207259506.1">
    <property type="nucleotide sequence ID" value="NZ_JAFMPP010000036.1"/>
</dbReference>
<dbReference type="Proteomes" id="UP000664122">
    <property type="component" value="Unassembled WGS sequence"/>
</dbReference>
<evidence type="ECO:0000313" key="3">
    <source>
        <dbReference type="Proteomes" id="UP000664122"/>
    </source>
</evidence>